<dbReference type="SUPFAM" id="SSF160980">
    <property type="entry name" value="SSO1389-like"/>
    <property type="match status" value="1"/>
</dbReference>
<dbReference type="RefSeq" id="WP_273118905.1">
    <property type="nucleotide sequence ID" value="NZ_CP053675.1"/>
</dbReference>
<proteinExistence type="predicted"/>
<dbReference type="NCBIfam" id="TIGR02221">
    <property type="entry name" value="cas_TM1812"/>
    <property type="match status" value="1"/>
</dbReference>
<dbReference type="Proteomes" id="UP000683551">
    <property type="component" value="Chromosome"/>
</dbReference>
<reference evidence="1" key="1">
    <citation type="submission" date="2021-02" db="EMBL/GenBank/DDBJ databases">
        <title>Comparative genomics of Ferrovum myxofaciens strains, predominant extremophile bacteria forming large biofilm stalactites in acid mine ecosystems.</title>
        <authorList>
            <person name="Burkartova K."/>
            <person name="Ridl J."/>
            <person name="Pajer P."/>
            <person name="Falteisek L."/>
        </authorList>
    </citation>
    <scope>NUCLEOTIDE SEQUENCE</scope>
    <source>
        <strain evidence="1">MI1III</strain>
    </source>
</reference>
<sequence>MNTTLVSFLGRNTVDPRTGYRCARYRFTDGSEFETPFFGLALAQKFQPERMVILGTSGSMWDMLIGHLSPENEDLWEKFMVAAQEGQVTDALLALAQPIVESLLGYTVVLRIIPFGRDTSEQIAILQTIGEVVPKSEVILDLTHGFRHLAALGLLSAFFIERVANVDVTGLYYGALDMTVGGITPVVQLDGLLTVERWINALNRFDQSGDYGVFSPLLQTAGIPADKARCLEDAAFHERTFNLSDAARKLGTVLPLLDHLQGPGILFKDNLLKRLAWARTGTLFTHQKTLALTYLERKDFVRATVFGWEAFVTRECTVRGLNPNDFNGGRDQALKLLKSELKLDQFPQGKIHHYNILKNLRNALAHGTPPKLKEIRRLMLDPDDMTQALNTCFMELLEKT</sequence>
<dbReference type="InterPro" id="IPR013383">
    <property type="entry name" value="CRISPR-assoc_prot_DxTHG_CS"/>
</dbReference>
<dbReference type="InterPro" id="IPR011742">
    <property type="entry name" value="CRISPR-assoc_prot_TM1812"/>
</dbReference>
<dbReference type="NCBIfam" id="TIGR02549">
    <property type="entry name" value="CRISPR_DxTHG"/>
    <property type="match status" value="1"/>
</dbReference>
<name>A0A9E6MVD9_9PROT</name>
<gene>
    <name evidence="1" type="ORF">JZL65_09770</name>
</gene>
<organism evidence="1 2">
    <name type="scientific">Ferrovum myxofaciens</name>
    <dbReference type="NCBI Taxonomy" id="416213"/>
    <lineage>
        <taxon>Bacteria</taxon>
        <taxon>Pseudomonadati</taxon>
        <taxon>Pseudomonadota</taxon>
        <taxon>Betaproteobacteria</taxon>
        <taxon>Ferrovales</taxon>
        <taxon>Ferrovaceae</taxon>
        <taxon>Ferrovum</taxon>
    </lineage>
</organism>
<dbReference type="GeneID" id="301710095"/>
<evidence type="ECO:0000313" key="1">
    <source>
        <dbReference type="EMBL" id="QWY76784.1"/>
    </source>
</evidence>
<protein>
    <submittedName>
        <fullName evidence="1">TIGR02221 family CRISPR-associated protein</fullName>
    </submittedName>
</protein>
<dbReference type="AlphaFoldDB" id="A0A9E6MVD9"/>
<evidence type="ECO:0000313" key="2">
    <source>
        <dbReference type="Proteomes" id="UP000683551"/>
    </source>
</evidence>
<accession>A0A9E6MVD9</accession>
<dbReference type="EMBL" id="CP071137">
    <property type="protein sequence ID" value="QWY76784.1"/>
    <property type="molecule type" value="Genomic_DNA"/>
</dbReference>